<evidence type="ECO:0000313" key="5">
    <source>
        <dbReference type="Proteomes" id="UP001279734"/>
    </source>
</evidence>
<dbReference type="GO" id="GO:0016887">
    <property type="term" value="F:ATP hydrolysis activity"/>
    <property type="evidence" value="ECO:0007669"/>
    <property type="project" value="InterPro"/>
</dbReference>
<sequence>MALIMAMDLSIFSHNLMLPKLSNSQTEKIESCIHWNILDLGMGTDFGSKHFFLKPQTVEMAIEGIGRAQPELASFMFMGPTGVGKTELAKALAAFLFIPENALVQIDMSEYLQEKQAVSRTFLLINLEDENGCMRRFKTPTSGGGAR</sequence>
<dbReference type="GO" id="GO:0005524">
    <property type="term" value="F:ATP binding"/>
    <property type="evidence" value="ECO:0007669"/>
    <property type="project" value="UniProtKB-KW"/>
</dbReference>
<keyword evidence="5" id="KW-1185">Reference proteome</keyword>
<gene>
    <name evidence="4" type="ORF">Nepgr_030280</name>
</gene>
<name>A0AAD3Y3R8_NEPGR</name>
<dbReference type="Proteomes" id="UP001279734">
    <property type="component" value="Unassembled WGS sequence"/>
</dbReference>
<evidence type="ECO:0000259" key="3">
    <source>
        <dbReference type="Pfam" id="PF07724"/>
    </source>
</evidence>
<dbReference type="GO" id="GO:0005737">
    <property type="term" value="C:cytoplasm"/>
    <property type="evidence" value="ECO:0007669"/>
    <property type="project" value="TreeGrafter"/>
</dbReference>
<dbReference type="InterPro" id="IPR003959">
    <property type="entry name" value="ATPase_AAA_core"/>
</dbReference>
<keyword evidence="1" id="KW-0547">Nucleotide-binding</keyword>
<organism evidence="4 5">
    <name type="scientific">Nepenthes gracilis</name>
    <name type="common">Slender pitcher plant</name>
    <dbReference type="NCBI Taxonomy" id="150966"/>
    <lineage>
        <taxon>Eukaryota</taxon>
        <taxon>Viridiplantae</taxon>
        <taxon>Streptophyta</taxon>
        <taxon>Embryophyta</taxon>
        <taxon>Tracheophyta</taxon>
        <taxon>Spermatophyta</taxon>
        <taxon>Magnoliopsida</taxon>
        <taxon>eudicotyledons</taxon>
        <taxon>Gunneridae</taxon>
        <taxon>Pentapetalae</taxon>
        <taxon>Caryophyllales</taxon>
        <taxon>Nepenthaceae</taxon>
        <taxon>Nepenthes</taxon>
    </lineage>
</organism>
<dbReference type="InterPro" id="IPR050130">
    <property type="entry name" value="ClpA_ClpB"/>
</dbReference>
<evidence type="ECO:0000256" key="2">
    <source>
        <dbReference type="ARBA" id="ARBA00022840"/>
    </source>
</evidence>
<dbReference type="Gene3D" id="3.40.50.300">
    <property type="entry name" value="P-loop containing nucleotide triphosphate hydrolases"/>
    <property type="match status" value="1"/>
</dbReference>
<dbReference type="GO" id="GO:0034605">
    <property type="term" value="P:cellular response to heat"/>
    <property type="evidence" value="ECO:0007669"/>
    <property type="project" value="TreeGrafter"/>
</dbReference>
<dbReference type="EMBL" id="BSYO01000034">
    <property type="protein sequence ID" value="GMH28437.1"/>
    <property type="molecule type" value="Genomic_DNA"/>
</dbReference>
<reference evidence="4" key="1">
    <citation type="submission" date="2023-05" db="EMBL/GenBank/DDBJ databases">
        <title>Nepenthes gracilis genome sequencing.</title>
        <authorList>
            <person name="Fukushima K."/>
        </authorList>
    </citation>
    <scope>NUCLEOTIDE SEQUENCE</scope>
    <source>
        <strain evidence="4">SING2019-196</strain>
    </source>
</reference>
<feature type="domain" description="ATPase AAA-type core" evidence="3">
    <location>
        <begin position="72"/>
        <end position="121"/>
    </location>
</feature>
<comment type="caution">
    <text evidence="4">The sequence shown here is derived from an EMBL/GenBank/DDBJ whole genome shotgun (WGS) entry which is preliminary data.</text>
</comment>
<dbReference type="Pfam" id="PF07724">
    <property type="entry name" value="AAA_2"/>
    <property type="match status" value="1"/>
</dbReference>
<keyword evidence="2" id="KW-0067">ATP-binding</keyword>
<dbReference type="InterPro" id="IPR027417">
    <property type="entry name" value="P-loop_NTPase"/>
</dbReference>
<dbReference type="AlphaFoldDB" id="A0AAD3Y3R8"/>
<protein>
    <recommendedName>
        <fullName evidence="3">ATPase AAA-type core domain-containing protein</fullName>
    </recommendedName>
</protein>
<accession>A0AAD3Y3R8</accession>
<proteinExistence type="predicted"/>
<evidence type="ECO:0000256" key="1">
    <source>
        <dbReference type="ARBA" id="ARBA00022741"/>
    </source>
</evidence>
<dbReference type="PANTHER" id="PTHR11638">
    <property type="entry name" value="ATP-DEPENDENT CLP PROTEASE"/>
    <property type="match status" value="1"/>
</dbReference>
<evidence type="ECO:0000313" key="4">
    <source>
        <dbReference type="EMBL" id="GMH28437.1"/>
    </source>
</evidence>
<dbReference type="SUPFAM" id="SSF52540">
    <property type="entry name" value="P-loop containing nucleoside triphosphate hydrolases"/>
    <property type="match status" value="1"/>
</dbReference>
<dbReference type="PANTHER" id="PTHR11638:SF18">
    <property type="entry name" value="HEAT SHOCK PROTEIN 104"/>
    <property type="match status" value="1"/>
</dbReference>